<dbReference type="EMBL" id="LUGG01000005">
    <property type="protein sequence ID" value="OBZ74839.1"/>
    <property type="molecule type" value="Genomic_DNA"/>
</dbReference>
<accession>A0A1C7MEK7</accession>
<sequence>MIPRIFILCVLFSSTARFAKCGTVVDGTVELMTCDSSSEPLAEQCVSACQPIRDSQVCGQKASCTCAAAPPAAVWVCVQCQFDTAQDARKPGSAFIVTLRMNAYSRLCGEPLVDETIINAHDPSASQGHNATVNTRELPGICFYGLPEVTMVDRPATSSGRFGLATYGLFFSVFVMAVVMYEL</sequence>
<evidence type="ECO:0000256" key="1">
    <source>
        <dbReference type="SAM" id="Phobius"/>
    </source>
</evidence>
<keyword evidence="2" id="KW-0732">Signal</keyword>
<keyword evidence="1" id="KW-1133">Transmembrane helix</keyword>
<keyword evidence="4" id="KW-1185">Reference proteome</keyword>
<protein>
    <recommendedName>
        <fullName evidence="5">Extracellular membrane protein CFEM domain-containing protein</fullName>
    </recommendedName>
</protein>
<evidence type="ECO:0000313" key="4">
    <source>
        <dbReference type="Proteomes" id="UP000092993"/>
    </source>
</evidence>
<gene>
    <name evidence="3" type="ORF">A0H81_05267</name>
</gene>
<keyword evidence="1" id="KW-0812">Transmembrane</keyword>
<reference evidence="3 4" key="1">
    <citation type="submission" date="2016-03" db="EMBL/GenBank/DDBJ databases">
        <title>Whole genome sequencing of Grifola frondosa 9006-11.</title>
        <authorList>
            <person name="Min B."/>
            <person name="Park H."/>
            <person name="Kim J.-G."/>
            <person name="Cho H."/>
            <person name="Oh Y.-L."/>
            <person name="Kong W.-S."/>
            <person name="Choi I.-G."/>
        </authorList>
    </citation>
    <scope>NUCLEOTIDE SEQUENCE [LARGE SCALE GENOMIC DNA]</scope>
    <source>
        <strain evidence="3 4">9006-11</strain>
    </source>
</reference>
<comment type="caution">
    <text evidence="3">The sequence shown here is derived from an EMBL/GenBank/DDBJ whole genome shotgun (WGS) entry which is preliminary data.</text>
</comment>
<keyword evidence="1" id="KW-0472">Membrane</keyword>
<dbReference type="Proteomes" id="UP000092993">
    <property type="component" value="Unassembled WGS sequence"/>
</dbReference>
<evidence type="ECO:0000313" key="3">
    <source>
        <dbReference type="EMBL" id="OBZ74839.1"/>
    </source>
</evidence>
<proteinExistence type="predicted"/>
<evidence type="ECO:0008006" key="5">
    <source>
        <dbReference type="Google" id="ProtNLM"/>
    </source>
</evidence>
<feature type="chain" id="PRO_5008889095" description="Extracellular membrane protein CFEM domain-containing protein" evidence="2">
    <location>
        <begin position="22"/>
        <end position="183"/>
    </location>
</feature>
<dbReference type="AlphaFoldDB" id="A0A1C7MEK7"/>
<organism evidence="3 4">
    <name type="scientific">Grifola frondosa</name>
    <name type="common">Maitake</name>
    <name type="synonym">Polyporus frondosus</name>
    <dbReference type="NCBI Taxonomy" id="5627"/>
    <lineage>
        <taxon>Eukaryota</taxon>
        <taxon>Fungi</taxon>
        <taxon>Dikarya</taxon>
        <taxon>Basidiomycota</taxon>
        <taxon>Agaricomycotina</taxon>
        <taxon>Agaricomycetes</taxon>
        <taxon>Polyporales</taxon>
        <taxon>Grifolaceae</taxon>
        <taxon>Grifola</taxon>
    </lineage>
</organism>
<feature type="transmembrane region" description="Helical" evidence="1">
    <location>
        <begin position="162"/>
        <end position="181"/>
    </location>
</feature>
<name>A0A1C7MEK7_GRIFR</name>
<feature type="signal peptide" evidence="2">
    <location>
        <begin position="1"/>
        <end position="21"/>
    </location>
</feature>
<evidence type="ECO:0000256" key="2">
    <source>
        <dbReference type="SAM" id="SignalP"/>
    </source>
</evidence>